<dbReference type="Proteomes" id="UP000179769">
    <property type="component" value="Unassembled WGS sequence"/>
</dbReference>
<sequence>MSDPELLELAFVRFPRRDAKYEVRCVGCKLNEPQFQERPTFFRELEAWPSLKVIALKRRNLLESFRSLIQARESGRWLAPSAHGPTPVPPRVKLSPADCESYFRSAEEFYGRIFASFSPEKIHEVYYEDLRDSPGECLAEIWDFLRVSPHPLSDCHLLQRQETRPLSEAVLNYDELRGHFQGTPYQAFFS</sequence>
<reference evidence="2" key="1">
    <citation type="submission" date="2016-07" db="EMBL/GenBank/DDBJ databases">
        <title>Frankia sp. NRRL B-16219 Genome sequencing.</title>
        <authorList>
            <person name="Ghodhbane-Gtari F."/>
            <person name="Swanson E."/>
            <person name="Gueddou A."/>
            <person name="Louati M."/>
            <person name="Nouioui I."/>
            <person name="Hezbri K."/>
            <person name="Abebe-Akele F."/>
            <person name="Simpson S."/>
            <person name="Morris K."/>
            <person name="Thomas K."/>
            <person name="Gtari M."/>
            <person name="Tisa L.S."/>
        </authorList>
    </citation>
    <scope>NUCLEOTIDE SEQUENCE [LARGE SCALE GENOMIC DNA]</scope>
    <source>
        <strain evidence="2">NRRL B-16219</strain>
    </source>
</reference>
<evidence type="ECO:0000313" key="1">
    <source>
        <dbReference type="EMBL" id="OHV43882.1"/>
    </source>
</evidence>
<dbReference type="OrthoDB" id="9800698at2"/>
<gene>
    <name evidence="1" type="ORF">BBK14_31110</name>
</gene>
<dbReference type="RefSeq" id="WP_071059927.1">
    <property type="nucleotide sequence ID" value="NZ_MAXA01000026.1"/>
</dbReference>
<dbReference type="AlphaFoldDB" id="A0A1S1RF74"/>
<dbReference type="InterPro" id="IPR027417">
    <property type="entry name" value="P-loop_NTPase"/>
</dbReference>
<dbReference type="EMBL" id="MAXA01000026">
    <property type="protein sequence ID" value="OHV43882.1"/>
    <property type="molecule type" value="Genomic_DNA"/>
</dbReference>
<proteinExistence type="predicted"/>
<organism evidence="1 2">
    <name type="scientific">Parafrankia soli</name>
    <dbReference type="NCBI Taxonomy" id="2599596"/>
    <lineage>
        <taxon>Bacteria</taxon>
        <taxon>Bacillati</taxon>
        <taxon>Actinomycetota</taxon>
        <taxon>Actinomycetes</taxon>
        <taxon>Frankiales</taxon>
        <taxon>Frankiaceae</taxon>
        <taxon>Parafrankia</taxon>
    </lineage>
</organism>
<protein>
    <recommendedName>
        <fullName evidence="3">Sulfotransferase domain-containing protein</fullName>
    </recommendedName>
</protein>
<name>A0A1S1RF74_9ACTN</name>
<dbReference type="Gene3D" id="3.40.50.300">
    <property type="entry name" value="P-loop containing nucleotide triphosphate hydrolases"/>
    <property type="match status" value="1"/>
</dbReference>
<accession>A0A1S1RF74</accession>
<evidence type="ECO:0000313" key="2">
    <source>
        <dbReference type="Proteomes" id="UP000179769"/>
    </source>
</evidence>
<evidence type="ECO:0008006" key="3">
    <source>
        <dbReference type="Google" id="ProtNLM"/>
    </source>
</evidence>
<keyword evidence="2" id="KW-1185">Reference proteome</keyword>
<comment type="caution">
    <text evidence="1">The sequence shown here is derived from an EMBL/GenBank/DDBJ whole genome shotgun (WGS) entry which is preliminary data.</text>
</comment>
<dbReference type="SUPFAM" id="SSF52540">
    <property type="entry name" value="P-loop containing nucleoside triphosphate hydrolases"/>
    <property type="match status" value="1"/>
</dbReference>